<accession>A0AAE3EHN1</accession>
<dbReference type="CDD" id="cd06530">
    <property type="entry name" value="S26_SPase_I"/>
    <property type="match status" value="1"/>
</dbReference>
<evidence type="ECO:0000256" key="1">
    <source>
        <dbReference type="ARBA" id="ARBA00009370"/>
    </source>
</evidence>
<evidence type="ECO:0000313" key="6">
    <source>
        <dbReference type="Proteomes" id="UP001198163"/>
    </source>
</evidence>
<name>A0AAE3EHN1_9SPIR</name>
<dbReference type="PRINTS" id="PR00727">
    <property type="entry name" value="LEADERPTASE"/>
</dbReference>
<evidence type="ECO:0000256" key="2">
    <source>
        <dbReference type="ARBA" id="ARBA00019232"/>
    </source>
</evidence>
<dbReference type="SUPFAM" id="SSF51306">
    <property type="entry name" value="LexA/Signal peptidase"/>
    <property type="match status" value="1"/>
</dbReference>
<keyword evidence="3 5" id="KW-0378">Hydrolase</keyword>
<comment type="similarity">
    <text evidence="1 3">Belongs to the peptidase S26 family.</text>
</comment>
<proteinExistence type="inferred from homology"/>
<evidence type="ECO:0000313" key="5">
    <source>
        <dbReference type="EMBL" id="MCD1654607.1"/>
    </source>
</evidence>
<dbReference type="AlphaFoldDB" id="A0AAE3EHN1"/>
<feature type="domain" description="Peptidase S26" evidence="4">
    <location>
        <begin position="3"/>
        <end position="197"/>
    </location>
</feature>
<gene>
    <name evidence="5" type="primary">lepB</name>
    <name evidence="5" type="ORF">K7J14_07805</name>
</gene>
<dbReference type="Gene3D" id="2.10.109.10">
    <property type="entry name" value="Umud Fragment, subunit A"/>
    <property type="match status" value="1"/>
</dbReference>
<dbReference type="EMBL" id="JAINWA010000003">
    <property type="protein sequence ID" value="MCD1654607.1"/>
    <property type="molecule type" value="Genomic_DNA"/>
</dbReference>
<evidence type="ECO:0000256" key="3">
    <source>
        <dbReference type="RuleBase" id="RU362042"/>
    </source>
</evidence>
<dbReference type="InterPro" id="IPR000223">
    <property type="entry name" value="Pept_S26A_signal_pept_1"/>
</dbReference>
<dbReference type="GO" id="GO:0004252">
    <property type="term" value="F:serine-type endopeptidase activity"/>
    <property type="evidence" value="ECO:0007669"/>
    <property type="project" value="InterPro"/>
</dbReference>
<dbReference type="InterPro" id="IPR019533">
    <property type="entry name" value="Peptidase_S26"/>
</dbReference>
<comment type="subcellular location">
    <subcellularLocation>
        <location evidence="3">Membrane</location>
        <topology evidence="3">Single-pass type II membrane protein</topology>
    </subcellularLocation>
</comment>
<comment type="catalytic activity">
    <reaction evidence="3">
        <text>Cleavage of hydrophobic, N-terminal signal or leader sequences from secreted and periplasmic proteins.</text>
        <dbReference type="EC" id="3.4.21.89"/>
    </reaction>
</comment>
<dbReference type="PANTHER" id="PTHR43390">
    <property type="entry name" value="SIGNAL PEPTIDASE I"/>
    <property type="match status" value="1"/>
</dbReference>
<dbReference type="EC" id="3.4.21.89" evidence="3"/>
<comment type="caution">
    <text evidence="5">The sequence shown here is derived from an EMBL/GenBank/DDBJ whole genome shotgun (WGS) entry which is preliminary data.</text>
</comment>
<dbReference type="InterPro" id="IPR036286">
    <property type="entry name" value="LexA/Signal_pep-like_sf"/>
</dbReference>
<dbReference type="Proteomes" id="UP001198163">
    <property type="component" value="Unassembled WGS sequence"/>
</dbReference>
<protein>
    <recommendedName>
        <fullName evidence="2 3">Signal peptidase I</fullName>
        <ecNumber evidence="3">3.4.21.89</ecNumber>
    </recommendedName>
</protein>
<dbReference type="PANTHER" id="PTHR43390:SF1">
    <property type="entry name" value="CHLOROPLAST PROCESSING PEPTIDASE"/>
    <property type="match status" value="1"/>
</dbReference>
<dbReference type="GO" id="GO:0016020">
    <property type="term" value="C:membrane"/>
    <property type="evidence" value="ECO:0007669"/>
    <property type="project" value="UniProtKB-SubCell"/>
</dbReference>
<reference evidence="5" key="1">
    <citation type="submission" date="2021-08" db="EMBL/GenBank/DDBJ databases">
        <title>Comparative analyses of Brucepasteria parasyntrophica and Teretinema zuelzerae.</title>
        <authorList>
            <person name="Song Y."/>
            <person name="Brune A."/>
        </authorList>
    </citation>
    <scope>NUCLEOTIDE SEQUENCE</scope>
    <source>
        <strain evidence="5">DSM 1903</strain>
    </source>
</reference>
<dbReference type="GO" id="GO:0006465">
    <property type="term" value="P:signal peptide processing"/>
    <property type="evidence" value="ECO:0007669"/>
    <property type="project" value="InterPro"/>
</dbReference>
<dbReference type="Pfam" id="PF10502">
    <property type="entry name" value="Peptidase_S26"/>
    <property type="match status" value="1"/>
</dbReference>
<keyword evidence="3" id="KW-0645">Protease</keyword>
<sequence>MNLFAMIEIHTSVLEPTLSERDRIIATPLYNGSNKNTIIPLISPKRGDLAVISPAYPHELPLPLAVLDSAVAFLSLQRYHPFLSSDVQAEKSLVRRIVGLPGDAIYLDKGVLHIRPANAAHFLTEFELAERDYEVIIQNLPKTWTNDLPFSGSFTEITLSDSEYFVMNDNRSLYADSRIWGPISADRIQSKVLFRYWPFDRFGQP</sequence>
<dbReference type="GO" id="GO:0009003">
    <property type="term" value="F:signal peptidase activity"/>
    <property type="evidence" value="ECO:0007669"/>
    <property type="project" value="UniProtKB-EC"/>
</dbReference>
<keyword evidence="6" id="KW-1185">Reference proteome</keyword>
<dbReference type="NCBIfam" id="TIGR02227">
    <property type="entry name" value="sigpep_I_bact"/>
    <property type="match status" value="1"/>
</dbReference>
<organism evidence="5 6">
    <name type="scientific">Teretinema zuelzerae</name>
    <dbReference type="NCBI Taxonomy" id="156"/>
    <lineage>
        <taxon>Bacteria</taxon>
        <taxon>Pseudomonadati</taxon>
        <taxon>Spirochaetota</taxon>
        <taxon>Spirochaetia</taxon>
        <taxon>Spirochaetales</taxon>
        <taxon>Treponemataceae</taxon>
        <taxon>Teretinema</taxon>
    </lineage>
</organism>
<evidence type="ECO:0000259" key="4">
    <source>
        <dbReference type="Pfam" id="PF10502"/>
    </source>
</evidence>